<dbReference type="InterPro" id="IPR001680">
    <property type="entry name" value="WD40_rpt"/>
</dbReference>
<evidence type="ECO:0000256" key="5">
    <source>
        <dbReference type="ARBA" id="ARBA00023242"/>
    </source>
</evidence>
<dbReference type="Pfam" id="PF00400">
    <property type="entry name" value="WD40"/>
    <property type="match status" value="2"/>
</dbReference>
<dbReference type="InterPro" id="IPR059104">
    <property type="entry name" value="Beta-prop_EIPR1-like"/>
</dbReference>
<organism evidence="9 10">
    <name type="scientific">Sugiyamaella lignohabitans</name>
    <dbReference type="NCBI Taxonomy" id="796027"/>
    <lineage>
        <taxon>Eukaryota</taxon>
        <taxon>Fungi</taxon>
        <taxon>Dikarya</taxon>
        <taxon>Ascomycota</taxon>
        <taxon>Saccharomycotina</taxon>
        <taxon>Dipodascomycetes</taxon>
        <taxon>Dipodascales</taxon>
        <taxon>Trichomonascaceae</taxon>
        <taxon>Sugiyamaella</taxon>
    </lineage>
</organism>
<protein>
    <submittedName>
        <fullName evidence="9">Hat2p</fullName>
    </submittedName>
</protein>
<feature type="domain" description="Histone-binding protein RBBP4-like N-terminal" evidence="7">
    <location>
        <begin position="3"/>
        <end position="67"/>
    </location>
</feature>
<evidence type="ECO:0000313" key="10">
    <source>
        <dbReference type="Proteomes" id="UP000189580"/>
    </source>
</evidence>
<dbReference type="InterPro" id="IPR019775">
    <property type="entry name" value="WD40_repeat_CS"/>
</dbReference>
<evidence type="ECO:0000259" key="8">
    <source>
        <dbReference type="Pfam" id="PF23609"/>
    </source>
</evidence>
<dbReference type="Pfam" id="PF23609">
    <property type="entry name" value="Beta-prop_EIPR1"/>
    <property type="match status" value="1"/>
</dbReference>
<dbReference type="Proteomes" id="UP000189580">
    <property type="component" value="Chromosome a"/>
</dbReference>
<proteinExistence type="predicted"/>
<dbReference type="KEGG" id="slb:AWJ20_1748"/>
<dbReference type="EMBL" id="CP014501">
    <property type="protein sequence ID" value="ANB13457.1"/>
    <property type="molecule type" value="Genomic_DNA"/>
</dbReference>
<dbReference type="PROSITE" id="PS00678">
    <property type="entry name" value="WD_REPEATS_1"/>
    <property type="match status" value="2"/>
</dbReference>
<dbReference type="GO" id="GO:0006325">
    <property type="term" value="P:chromatin organization"/>
    <property type="evidence" value="ECO:0007669"/>
    <property type="project" value="UniProtKB-KW"/>
</dbReference>
<evidence type="ECO:0000259" key="7">
    <source>
        <dbReference type="Pfam" id="PF12265"/>
    </source>
</evidence>
<dbReference type="InterPro" id="IPR015943">
    <property type="entry name" value="WD40/YVTN_repeat-like_dom_sf"/>
</dbReference>
<keyword evidence="10" id="KW-1185">Reference proteome</keyword>
<dbReference type="AlphaFoldDB" id="A0A161HKF0"/>
<feature type="repeat" description="WD" evidence="6">
    <location>
        <begin position="279"/>
        <end position="321"/>
    </location>
</feature>
<evidence type="ECO:0000256" key="6">
    <source>
        <dbReference type="PROSITE-ProRule" id="PRU00221"/>
    </source>
</evidence>
<feature type="repeat" description="WD" evidence="6">
    <location>
        <begin position="336"/>
        <end position="370"/>
    </location>
</feature>
<dbReference type="OrthoDB" id="427795at2759"/>
<dbReference type="RefSeq" id="XP_018735934.1">
    <property type="nucleotide sequence ID" value="XM_018878652.1"/>
</dbReference>
<dbReference type="PROSITE" id="PS50294">
    <property type="entry name" value="WD_REPEATS_REGION"/>
    <property type="match status" value="4"/>
</dbReference>
<dbReference type="GO" id="GO:0005634">
    <property type="term" value="C:nucleus"/>
    <property type="evidence" value="ECO:0007669"/>
    <property type="project" value="UniProtKB-SubCell"/>
</dbReference>
<dbReference type="SUPFAM" id="SSF50978">
    <property type="entry name" value="WD40 repeat-like"/>
    <property type="match status" value="1"/>
</dbReference>
<keyword evidence="3" id="KW-0677">Repeat</keyword>
<accession>A0A161HKF0</accession>
<keyword evidence="2 6" id="KW-0853">WD repeat</keyword>
<feature type="repeat" description="WD" evidence="6">
    <location>
        <begin position="235"/>
        <end position="277"/>
    </location>
</feature>
<keyword evidence="4" id="KW-0156">Chromatin regulator</keyword>
<feature type="domain" description="EIPR1-like beta-propeller" evidence="8">
    <location>
        <begin position="198"/>
        <end position="311"/>
    </location>
</feature>
<dbReference type="InterPro" id="IPR036322">
    <property type="entry name" value="WD40_repeat_dom_sf"/>
</dbReference>
<dbReference type="InterPro" id="IPR022052">
    <property type="entry name" value="Histone-bd_RBBP4-like_N"/>
</dbReference>
<comment type="subcellular location">
    <subcellularLocation>
        <location evidence="1">Nucleus</location>
    </subcellularLocation>
</comment>
<dbReference type="Pfam" id="PF12265">
    <property type="entry name" value="CAF1C_H4-bd"/>
    <property type="match status" value="1"/>
</dbReference>
<dbReference type="InterPro" id="IPR050459">
    <property type="entry name" value="WD_repeat_RBAP46/RBAP48/MSI1"/>
</dbReference>
<gene>
    <name evidence="9" type="primary">HAT2</name>
    <name evidence="9" type="ORF">AWJ20_1748</name>
</gene>
<sequence length="390" mass="43475">MYIWKKQSPFLYDVLVTRALEWPTLTVQWLPETSQSDFFTTSSLLLGTHTSQNDHDFVEVAKVDIPKSDYNGTQGTILNKVDVIQKIDHEGEVNKARYSPKSPNVIATLSPSGDTLIFDRHRLPERSEDHISRPYLRLKHHTSEGWGLSWSPFDSGKLVTGSEDKTVAIWDISKSGEEGEGAIVKPIEVITTFDAIVNDVSWSPKLPTVFGVAGEDQSIRIFDTRSLRSSVFAFEECHKGAINGLDFNPFHEHIFATASSDGQVGIWDLRKGSQPLSKLEGHSSEVSGVEWSPHDSSVLASAGYDRRVNIWDLSLSEVELSSQELNEGPPELLFIHGGHTNKISDFSWHPELPWVIASASEDNVVQVWKVAGAIADKPLEEEEEQANEED</sequence>
<feature type="repeat" description="WD" evidence="6">
    <location>
        <begin position="138"/>
        <end position="180"/>
    </location>
</feature>
<dbReference type="SMART" id="SM00320">
    <property type="entry name" value="WD40"/>
    <property type="match status" value="6"/>
</dbReference>
<dbReference type="PRINTS" id="PR00320">
    <property type="entry name" value="GPROTEINBRPT"/>
</dbReference>
<name>A0A161HKF0_9ASCO</name>
<evidence type="ECO:0000313" key="9">
    <source>
        <dbReference type="EMBL" id="ANB13457.1"/>
    </source>
</evidence>
<dbReference type="InterPro" id="IPR020472">
    <property type="entry name" value="WD40_PAC1"/>
</dbReference>
<evidence type="ECO:0000256" key="3">
    <source>
        <dbReference type="ARBA" id="ARBA00022737"/>
    </source>
</evidence>
<dbReference type="PANTHER" id="PTHR22850">
    <property type="entry name" value="WD40 REPEAT FAMILY"/>
    <property type="match status" value="1"/>
</dbReference>
<evidence type="ECO:0000256" key="2">
    <source>
        <dbReference type="ARBA" id="ARBA00022574"/>
    </source>
</evidence>
<dbReference type="GeneID" id="30033584"/>
<evidence type="ECO:0000256" key="4">
    <source>
        <dbReference type="ARBA" id="ARBA00022853"/>
    </source>
</evidence>
<keyword evidence="5" id="KW-0539">Nucleus</keyword>
<dbReference type="Gene3D" id="2.130.10.10">
    <property type="entry name" value="YVTN repeat-like/Quinoprotein amine dehydrogenase"/>
    <property type="match status" value="1"/>
</dbReference>
<reference evidence="9 10" key="1">
    <citation type="submission" date="2016-02" db="EMBL/GenBank/DDBJ databases">
        <title>Complete genome sequence and transcriptome regulation of the pentose utilising yeast Sugiyamaella lignohabitans.</title>
        <authorList>
            <person name="Bellasio M."/>
            <person name="Peymann A."/>
            <person name="Valli M."/>
            <person name="Sipitzky M."/>
            <person name="Graf A."/>
            <person name="Sauer M."/>
            <person name="Marx H."/>
            <person name="Mattanovich D."/>
        </authorList>
    </citation>
    <scope>NUCLEOTIDE SEQUENCE [LARGE SCALE GENOMIC DNA]</scope>
    <source>
        <strain evidence="9 10">CBS 10342</strain>
    </source>
</reference>
<dbReference type="PROSITE" id="PS50082">
    <property type="entry name" value="WD_REPEATS_2"/>
    <property type="match status" value="4"/>
</dbReference>
<evidence type="ECO:0000256" key="1">
    <source>
        <dbReference type="ARBA" id="ARBA00004123"/>
    </source>
</evidence>